<dbReference type="GO" id="GO:0003723">
    <property type="term" value="F:RNA binding"/>
    <property type="evidence" value="ECO:0007669"/>
    <property type="project" value="InterPro"/>
</dbReference>
<dbReference type="InterPro" id="IPR011990">
    <property type="entry name" value="TPR-like_helical_dom_sf"/>
</dbReference>
<protein>
    <recommendedName>
        <fullName evidence="4">DYW domain-containing protein</fullName>
    </recommendedName>
</protein>
<accession>A0A9D5HV34</accession>
<reference evidence="5" key="2">
    <citation type="journal article" date="2022" name="Hortic Res">
        <title>The genome of Dioscorea zingiberensis sheds light on the biosynthesis, origin and evolution of the medicinally important diosgenin saponins.</title>
        <authorList>
            <person name="Li Y."/>
            <person name="Tan C."/>
            <person name="Li Z."/>
            <person name="Guo J."/>
            <person name="Li S."/>
            <person name="Chen X."/>
            <person name="Wang C."/>
            <person name="Dai X."/>
            <person name="Yang H."/>
            <person name="Song W."/>
            <person name="Hou L."/>
            <person name="Xu J."/>
            <person name="Tong Z."/>
            <person name="Xu A."/>
            <person name="Yuan X."/>
            <person name="Wang W."/>
            <person name="Yang Q."/>
            <person name="Chen L."/>
            <person name="Sun Z."/>
            <person name="Wang K."/>
            <person name="Pan B."/>
            <person name="Chen J."/>
            <person name="Bao Y."/>
            <person name="Liu F."/>
            <person name="Qi X."/>
            <person name="Gang D.R."/>
            <person name="Wen J."/>
            <person name="Li J."/>
        </authorList>
    </citation>
    <scope>NUCLEOTIDE SEQUENCE</scope>
    <source>
        <strain evidence="5">Dzin_1.0</strain>
    </source>
</reference>
<dbReference type="Gene3D" id="1.25.40.10">
    <property type="entry name" value="Tetratricopeptide repeat domain"/>
    <property type="match status" value="4"/>
</dbReference>
<dbReference type="AlphaFoldDB" id="A0A9D5HV34"/>
<dbReference type="Proteomes" id="UP001085076">
    <property type="component" value="Miscellaneous, Linkage group lg01"/>
</dbReference>
<dbReference type="PROSITE" id="PS51375">
    <property type="entry name" value="PPR"/>
    <property type="match status" value="5"/>
</dbReference>
<feature type="repeat" description="PPR" evidence="3">
    <location>
        <begin position="286"/>
        <end position="320"/>
    </location>
</feature>
<dbReference type="InterPro" id="IPR046960">
    <property type="entry name" value="PPR_At4g14850-like_plant"/>
</dbReference>
<dbReference type="Pfam" id="PF13041">
    <property type="entry name" value="PPR_2"/>
    <property type="match status" value="3"/>
</dbReference>
<evidence type="ECO:0000256" key="1">
    <source>
        <dbReference type="ARBA" id="ARBA00006643"/>
    </source>
</evidence>
<dbReference type="Pfam" id="PF01535">
    <property type="entry name" value="PPR"/>
    <property type="match status" value="3"/>
</dbReference>
<dbReference type="InterPro" id="IPR032867">
    <property type="entry name" value="DYW_dom"/>
</dbReference>
<feature type="repeat" description="PPR" evidence="3">
    <location>
        <begin position="387"/>
        <end position="421"/>
    </location>
</feature>
<dbReference type="EMBL" id="JAGGNH010000001">
    <property type="protein sequence ID" value="KAJ0989012.1"/>
    <property type="molecule type" value="Genomic_DNA"/>
</dbReference>
<keyword evidence="6" id="KW-1185">Reference proteome</keyword>
<dbReference type="FunFam" id="1.25.40.10:FF:000427">
    <property type="entry name" value="Pentatricopeptide repeat-containing protein chloroplastic"/>
    <property type="match status" value="1"/>
</dbReference>
<feature type="domain" description="DYW" evidence="4">
    <location>
        <begin position="426"/>
        <end position="508"/>
    </location>
</feature>
<dbReference type="OrthoDB" id="185373at2759"/>
<feature type="repeat" description="PPR" evidence="3">
    <location>
        <begin position="84"/>
        <end position="118"/>
    </location>
</feature>
<comment type="caution">
    <text evidence="5">The sequence shown here is derived from an EMBL/GenBank/DDBJ whole genome shotgun (WGS) entry which is preliminary data.</text>
</comment>
<evidence type="ECO:0000256" key="3">
    <source>
        <dbReference type="PROSITE-ProRule" id="PRU00708"/>
    </source>
</evidence>
<proteinExistence type="inferred from homology"/>
<comment type="similarity">
    <text evidence="1">Belongs to the PPR family. PCMP-H subfamily.</text>
</comment>
<dbReference type="PANTHER" id="PTHR24015:SF1695">
    <property type="entry name" value="OS06G0185800 PROTEIN"/>
    <property type="match status" value="1"/>
</dbReference>
<dbReference type="GO" id="GO:0008270">
    <property type="term" value="F:zinc ion binding"/>
    <property type="evidence" value="ECO:0007669"/>
    <property type="project" value="InterPro"/>
</dbReference>
<dbReference type="FunFam" id="1.25.40.10:FF:000333">
    <property type="entry name" value="Pentatricopeptide repeat-containing protein"/>
    <property type="match status" value="1"/>
</dbReference>
<dbReference type="Pfam" id="PF14432">
    <property type="entry name" value="DYW_deaminase"/>
    <property type="match status" value="1"/>
</dbReference>
<dbReference type="InterPro" id="IPR002885">
    <property type="entry name" value="PPR_rpt"/>
</dbReference>
<sequence>MAVILPAKPLVAPEGAILSNPRRLLLEQCKTIRELRQIHAHLIKTGIFLNLPYVAENLLESSALVVPNSIGYALKVFAQLPTPRTEAYNILIRAFILHHAPESALLLFEQMIASSIPPDKYTFSCSLKACSRIKTLARGRQIHSLILKFGFGSQEFVINSLIHMYATCGEVRTARVLFDEMPVKGVVTWNAMFAGYFKAGDWMEVVRLFREMLESGDEFDQVTLISVLTACGRLGELELGEWIFHYIEKHGLKDNLNLVTCLVDMYAKCGQIEKARSLFEEMPFRDVVAWSAMISGYTQLNQCKEALELFHKMQMTDVEPNEVTMVSVLSSCAVLGALETGKWVHSYIKRKRMQLTVNLGTALMDFYAKCGCIDNSIEVFEKMPLKNSWSWTVLIKGLASNGQGREALKFFSAMQEADEQPTEARLDAEEDEKEVSVSHHSEKLAIAFGLIKSQPGTVIRVSKNLRVCTDCHSATKLISKVYKRDIVVRDRNRFHHFRNGNCSCNDYW</sequence>
<evidence type="ECO:0000313" key="6">
    <source>
        <dbReference type="Proteomes" id="UP001085076"/>
    </source>
</evidence>
<organism evidence="5 6">
    <name type="scientific">Dioscorea zingiberensis</name>
    <dbReference type="NCBI Taxonomy" id="325984"/>
    <lineage>
        <taxon>Eukaryota</taxon>
        <taxon>Viridiplantae</taxon>
        <taxon>Streptophyta</taxon>
        <taxon>Embryophyta</taxon>
        <taxon>Tracheophyta</taxon>
        <taxon>Spermatophyta</taxon>
        <taxon>Magnoliopsida</taxon>
        <taxon>Liliopsida</taxon>
        <taxon>Dioscoreales</taxon>
        <taxon>Dioscoreaceae</taxon>
        <taxon>Dioscorea</taxon>
    </lineage>
</organism>
<evidence type="ECO:0000256" key="2">
    <source>
        <dbReference type="ARBA" id="ARBA00022737"/>
    </source>
</evidence>
<feature type="repeat" description="PPR" evidence="3">
    <location>
        <begin position="255"/>
        <end position="285"/>
    </location>
</feature>
<reference evidence="5" key="1">
    <citation type="submission" date="2021-03" db="EMBL/GenBank/DDBJ databases">
        <authorList>
            <person name="Li Z."/>
            <person name="Yang C."/>
        </authorList>
    </citation>
    <scope>NUCLEOTIDE SEQUENCE</scope>
    <source>
        <strain evidence="5">Dzin_1.0</strain>
        <tissue evidence="5">Leaf</tissue>
    </source>
</reference>
<keyword evidence="2" id="KW-0677">Repeat</keyword>
<evidence type="ECO:0000259" key="4">
    <source>
        <dbReference type="Pfam" id="PF14432"/>
    </source>
</evidence>
<name>A0A9D5HV34_9LILI</name>
<dbReference type="GO" id="GO:0009451">
    <property type="term" value="P:RNA modification"/>
    <property type="evidence" value="ECO:0007669"/>
    <property type="project" value="InterPro"/>
</dbReference>
<dbReference type="PANTHER" id="PTHR24015">
    <property type="entry name" value="OS07G0578800 PROTEIN-RELATED"/>
    <property type="match status" value="1"/>
</dbReference>
<feature type="repeat" description="PPR" evidence="3">
    <location>
        <begin position="185"/>
        <end position="219"/>
    </location>
</feature>
<dbReference type="NCBIfam" id="TIGR00756">
    <property type="entry name" value="PPR"/>
    <property type="match status" value="6"/>
</dbReference>
<gene>
    <name evidence="5" type="ORF">J5N97_007368</name>
</gene>
<evidence type="ECO:0000313" key="5">
    <source>
        <dbReference type="EMBL" id="KAJ0989012.1"/>
    </source>
</evidence>